<keyword evidence="3" id="KW-1185">Reference proteome</keyword>
<name>A0ABV8S5X5_9BACL</name>
<proteinExistence type="inferred from homology"/>
<comment type="caution">
    <text evidence="2">The sequence shown here is derived from an EMBL/GenBank/DDBJ whole genome shotgun (WGS) entry which is preliminary data.</text>
</comment>
<sequence length="325" mass="34579">MSHIAGIDIGGTKCAVSLGRIEGEEAVILEKRQFATPEGPEQTIDMLMEQLEQLLRLSSVARPSAVGISCGGPLDSEKGLLLSPPNLPGWDSVDIVRPFRERYGVPVKLQNDANAGAVAEWKWGAGRGTRNMVFLTFGTGMGAGLILNGQLYCGTNDMAGEIGHVTMEAFGPVGYGKVGSFEGFCSGGGIAELARSCALAALQAGEPLSFCESYEQLGRISARRVGEAALRGDEAAVEIMRISGEQLGRGLAVLVDILNPERIVVGSIYHRQRSLLEPAALEELAKRALKRSRSVCTIVPAKLGERVGDYASLAVAHMELKEREA</sequence>
<dbReference type="PANTHER" id="PTHR18964:SF149">
    <property type="entry name" value="BIFUNCTIONAL UDP-N-ACETYLGLUCOSAMINE 2-EPIMERASE_N-ACETYLMANNOSAMINE KINASE"/>
    <property type="match status" value="1"/>
</dbReference>
<dbReference type="Pfam" id="PF00480">
    <property type="entry name" value="ROK"/>
    <property type="match status" value="1"/>
</dbReference>
<accession>A0ABV8S5X5</accession>
<organism evidence="2 3">
    <name type="scientific">Cohnella boryungensis</name>
    <dbReference type="NCBI Taxonomy" id="768479"/>
    <lineage>
        <taxon>Bacteria</taxon>
        <taxon>Bacillati</taxon>
        <taxon>Bacillota</taxon>
        <taxon>Bacilli</taxon>
        <taxon>Bacillales</taxon>
        <taxon>Paenibacillaceae</taxon>
        <taxon>Cohnella</taxon>
    </lineage>
</organism>
<evidence type="ECO:0000313" key="2">
    <source>
        <dbReference type="EMBL" id="MFC4302525.1"/>
    </source>
</evidence>
<evidence type="ECO:0000256" key="1">
    <source>
        <dbReference type="ARBA" id="ARBA00006479"/>
    </source>
</evidence>
<dbReference type="InterPro" id="IPR000600">
    <property type="entry name" value="ROK"/>
</dbReference>
<dbReference type="Gene3D" id="3.30.420.40">
    <property type="match status" value="2"/>
</dbReference>
<protein>
    <submittedName>
        <fullName evidence="2">ROK family protein</fullName>
    </submittedName>
</protein>
<dbReference type="RefSeq" id="WP_204600606.1">
    <property type="nucleotide sequence ID" value="NZ_JBHSED010000003.1"/>
</dbReference>
<evidence type="ECO:0000313" key="3">
    <source>
        <dbReference type="Proteomes" id="UP001595755"/>
    </source>
</evidence>
<dbReference type="CDD" id="cd23763">
    <property type="entry name" value="ASKHA_ATPase_ROK"/>
    <property type="match status" value="1"/>
</dbReference>
<gene>
    <name evidence="2" type="ORF">ACFO1S_03610</name>
</gene>
<dbReference type="InterPro" id="IPR043129">
    <property type="entry name" value="ATPase_NBD"/>
</dbReference>
<dbReference type="SUPFAM" id="SSF53067">
    <property type="entry name" value="Actin-like ATPase domain"/>
    <property type="match status" value="1"/>
</dbReference>
<comment type="similarity">
    <text evidence="1">Belongs to the ROK (NagC/XylR) family.</text>
</comment>
<dbReference type="PANTHER" id="PTHR18964">
    <property type="entry name" value="ROK (REPRESSOR, ORF, KINASE) FAMILY"/>
    <property type="match status" value="1"/>
</dbReference>
<dbReference type="Proteomes" id="UP001595755">
    <property type="component" value="Unassembled WGS sequence"/>
</dbReference>
<reference evidence="3" key="1">
    <citation type="journal article" date="2019" name="Int. J. Syst. Evol. Microbiol.">
        <title>The Global Catalogue of Microorganisms (GCM) 10K type strain sequencing project: providing services to taxonomists for standard genome sequencing and annotation.</title>
        <authorList>
            <consortium name="The Broad Institute Genomics Platform"/>
            <consortium name="The Broad Institute Genome Sequencing Center for Infectious Disease"/>
            <person name="Wu L."/>
            <person name="Ma J."/>
        </authorList>
    </citation>
    <scope>NUCLEOTIDE SEQUENCE [LARGE SCALE GENOMIC DNA]</scope>
    <source>
        <strain evidence="3">CGMCC 4.1641</strain>
    </source>
</reference>
<dbReference type="EMBL" id="JBHSED010000003">
    <property type="protein sequence ID" value="MFC4302525.1"/>
    <property type="molecule type" value="Genomic_DNA"/>
</dbReference>